<accession>A0ACC2RDM7</accession>
<name>A0ACC2RDM7_9FUNG</name>
<sequence>MNLSSLLLHKAKISQPSAERAKFAGIEEISSVEIEDSSEDFLKKLDVIYSSTALPGSVFHPGSEVEPHPDIDAWRQSIRSNLIKLEKLAEEETFEAIDEQCKAFICTIPFMDAAPWTDQSIREVSRRIFNRLFQTSKKEWDFYLIRTLLNVYIRPRFESEAPRPVLSFQKPSTVEEVRNHSYLSWKVKDARMYLVLKWLFTQNIDLTLHSELIIPPSLVVVYDYEEPFRLVGLTFLTAITKQTPRAKLKGSGLSAVFAEAAKNCLLYVPDDGSIRLADSSLELLIKLLDASERPGEKEYYRYIQKNIIQPAFKRGTFTSSGDLASRRWLLTRLSVLMRMSGPYLVAYIQKFIDAACSGLELPGFKNLQLDSDLPLRSCQLIQEIVGFGTCRLPYYASRILIAITRCWAYVCGETTDLSLLKEEILKTFKQVYELSDKDVIKRDICALCDLDSKIFLPLKEIAFSVNLQTLENKSLEA</sequence>
<gene>
    <name evidence="1" type="ORF">DSO57_1037686</name>
</gene>
<reference evidence="1" key="1">
    <citation type="submission" date="2022-04" db="EMBL/GenBank/DDBJ databases">
        <title>Genome of the entomopathogenic fungus Entomophthora muscae.</title>
        <authorList>
            <person name="Elya C."/>
            <person name="Lovett B.R."/>
            <person name="Lee E."/>
            <person name="Macias A.M."/>
            <person name="Hajek A.E."/>
            <person name="De Bivort B.L."/>
            <person name="Kasson M.T."/>
            <person name="De Fine Licht H.H."/>
            <person name="Stajich J.E."/>
        </authorList>
    </citation>
    <scope>NUCLEOTIDE SEQUENCE</scope>
    <source>
        <strain evidence="1">Berkeley</strain>
    </source>
</reference>
<dbReference type="Proteomes" id="UP001165960">
    <property type="component" value="Unassembled WGS sequence"/>
</dbReference>
<evidence type="ECO:0000313" key="1">
    <source>
        <dbReference type="EMBL" id="KAJ9048172.1"/>
    </source>
</evidence>
<comment type="caution">
    <text evidence="1">The sequence shown here is derived from an EMBL/GenBank/DDBJ whole genome shotgun (WGS) entry which is preliminary data.</text>
</comment>
<evidence type="ECO:0000313" key="2">
    <source>
        <dbReference type="Proteomes" id="UP001165960"/>
    </source>
</evidence>
<organism evidence="1 2">
    <name type="scientific">Entomophthora muscae</name>
    <dbReference type="NCBI Taxonomy" id="34485"/>
    <lineage>
        <taxon>Eukaryota</taxon>
        <taxon>Fungi</taxon>
        <taxon>Fungi incertae sedis</taxon>
        <taxon>Zoopagomycota</taxon>
        <taxon>Entomophthoromycotina</taxon>
        <taxon>Entomophthoromycetes</taxon>
        <taxon>Entomophthorales</taxon>
        <taxon>Entomophthoraceae</taxon>
        <taxon>Entomophthora</taxon>
    </lineage>
</organism>
<dbReference type="EMBL" id="QTSX02007518">
    <property type="protein sequence ID" value="KAJ9048172.1"/>
    <property type="molecule type" value="Genomic_DNA"/>
</dbReference>
<protein>
    <submittedName>
        <fullName evidence="1">Uncharacterized protein</fullName>
    </submittedName>
</protein>
<keyword evidence="2" id="KW-1185">Reference proteome</keyword>
<proteinExistence type="predicted"/>